<gene>
    <name evidence="1" type="ORF">IAC06_00950</name>
</gene>
<dbReference type="Proteomes" id="UP000823661">
    <property type="component" value="Unassembled WGS sequence"/>
</dbReference>
<accession>A0A9D9EPT1</accession>
<protein>
    <submittedName>
        <fullName evidence="1">Uncharacterized protein</fullName>
    </submittedName>
</protein>
<evidence type="ECO:0000313" key="2">
    <source>
        <dbReference type="Proteomes" id="UP000823661"/>
    </source>
</evidence>
<dbReference type="EMBL" id="JADIMI010000011">
    <property type="protein sequence ID" value="MBO8451438.1"/>
    <property type="molecule type" value="Genomic_DNA"/>
</dbReference>
<sequence>MKKMNFNRYILYLGMAALLPVSCNDGKYSPGDESNYLGVNVYFEEAEPYQSLPLDANEITFILERDDAPREDENVPLHFDCAFPDAFEVPESAFFPRGVLTSEVTVYFTESMQDFKEYRLSLYVDEAYTQQYIEQTTYPRVDVTIVREDYEVQRTGRYTCGGPMMDLIDWGVDGSGEPVTSRTVELEYSRTLDAYRIDPWGHGKYIGFTLDEDNEKNGIIPLVLDARIYVTGDMYYSTEDGAEVEVLATVSGEPTFNSNRRTYTFPFTYGYSGKDAGDNNDTFTY</sequence>
<organism evidence="1 2">
    <name type="scientific">Candidatus Cryptobacteroides intestinavium</name>
    <dbReference type="NCBI Taxonomy" id="2840766"/>
    <lineage>
        <taxon>Bacteria</taxon>
        <taxon>Pseudomonadati</taxon>
        <taxon>Bacteroidota</taxon>
        <taxon>Bacteroidia</taxon>
        <taxon>Bacteroidales</taxon>
        <taxon>Candidatus Cryptobacteroides</taxon>
    </lineage>
</organism>
<dbReference type="AlphaFoldDB" id="A0A9D9EPT1"/>
<name>A0A9D9EPT1_9BACT</name>
<comment type="caution">
    <text evidence="1">The sequence shown here is derived from an EMBL/GenBank/DDBJ whole genome shotgun (WGS) entry which is preliminary data.</text>
</comment>
<proteinExistence type="predicted"/>
<reference evidence="1" key="2">
    <citation type="journal article" date="2021" name="PeerJ">
        <title>Extensive microbial diversity within the chicken gut microbiome revealed by metagenomics and culture.</title>
        <authorList>
            <person name="Gilroy R."/>
            <person name="Ravi A."/>
            <person name="Getino M."/>
            <person name="Pursley I."/>
            <person name="Horton D.L."/>
            <person name="Alikhan N.F."/>
            <person name="Baker D."/>
            <person name="Gharbi K."/>
            <person name="Hall N."/>
            <person name="Watson M."/>
            <person name="Adriaenssens E.M."/>
            <person name="Foster-Nyarko E."/>
            <person name="Jarju S."/>
            <person name="Secka A."/>
            <person name="Antonio M."/>
            <person name="Oren A."/>
            <person name="Chaudhuri R.R."/>
            <person name="La Ragione R."/>
            <person name="Hildebrand F."/>
            <person name="Pallen M.J."/>
        </authorList>
    </citation>
    <scope>NUCLEOTIDE SEQUENCE</scope>
    <source>
        <strain evidence="1">B1-20833</strain>
    </source>
</reference>
<reference evidence="1" key="1">
    <citation type="submission" date="2020-10" db="EMBL/GenBank/DDBJ databases">
        <authorList>
            <person name="Gilroy R."/>
        </authorList>
    </citation>
    <scope>NUCLEOTIDE SEQUENCE</scope>
    <source>
        <strain evidence="1">B1-20833</strain>
    </source>
</reference>
<evidence type="ECO:0000313" key="1">
    <source>
        <dbReference type="EMBL" id="MBO8451438.1"/>
    </source>
</evidence>